<dbReference type="Proteomes" id="UP000005239">
    <property type="component" value="Unassembled WGS sequence"/>
</dbReference>
<gene>
    <name evidence="2" type="primary">WBGene00275945</name>
</gene>
<dbReference type="OrthoDB" id="5877701at2759"/>
<keyword evidence="3" id="KW-1185">Reference proteome</keyword>
<sequence length="177" mass="20511">MATSCNQVIFYSADFEQSLMDKYLPGLQSRSEFMTSDDFVTQTESIETLPESIDMDYKELSNGNNPIFYSPDYEQSLMDQYLPECQSRADFMASHDFSDTSSSSFFTSDMNNDFEDDFIDFSYESKEIVQPSTPENQIETRLPSTPMKIRSGRVHRRRRNGSKKFAKMTVFSQKKSQ</sequence>
<proteinExistence type="predicted"/>
<feature type="region of interest" description="Disordered" evidence="1">
    <location>
        <begin position="153"/>
        <end position="177"/>
    </location>
</feature>
<dbReference type="EnsemblMetazoa" id="PPA37576.1">
    <property type="protein sequence ID" value="PPA37576.1"/>
    <property type="gene ID" value="WBGene00275945"/>
</dbReference>
<evidence type="ECO:0000313" key="3">
    <source>
        <dbReference type="Proteomes" id="UP000005239"/>
    </source>
</evidence>
<reference evidence="2" key="2">
    <citation type="submission" date="2022-06" db="UniProtKB">
        <authorList>
            <consortium name="EnsemblMetazoa"/>
        </authorList>
    </citation>
    <scope>IDENTIFICATION</scope>
    <source>
        <strain evidence="2">PS312</strain>
    </source>
</reference>
<reference evidence="3" key="1">
    <citation type="journal article" date="2008" name="Nat. Genet.">
        <title>The Pristionchus pacificus genome provides a unique perspective on nematode lifestyle and parasitism.</title>
        <authorList>
            <person name="Dieterich C."/>
            <person name="Clifton S.W."/>
            <person name="Schuster L.N."/>
            <person name="Chinwalla A."/>
            <person name="Delehaunty K."/>
            <person name="Dinkelacker I."/>
            <person name="Fulton L."/>
            <person name="Fulton R."/>
            <person name="Godfrey J."/>
            <person name="Minx P."/>
            <person name="Mitreva M."/>
            <person name="Roeseler W."/>
            <person name="Tian H."/>
            <person name="Witte H."/>
            <person name="Yang S.P."/>
            <person name="Wilson R.K."/>
            <person name="Sommer R.J."/>
        </authorList>
    </citation>
    <scope>NUCLEOTIDE SEQUENCE [LARGE SCALE GENOMIC DNA]</scope>
    <source>
        <strain evidence="3">PS312</strain>
    </source>
</reference>
<feature type="compositionally biased region" description="Basic residues" evidence="1">
    <location>
        <begin position="153"/>
        <end position="166"/>
    </location>
</feature>
<name>A0A2A6BBR9_PRIPA</name>
<evidence type="ECO:0000313" key="2">
    <source>
        <dbReference type="EnsemblMetazoa" id="PPA37576.1"/>
    </source>
</evidence>
<accession>A0A2A6BBR9</accession>
<accession>A0A8R1UPP9</accession>
<evidence type="ECO:0000256" key="1">
    <source>
        <dbReference type="SAM" id="MobiDB-lite"/>
    </source>
</evidence>
<protein>
    <submittedName>
        <fullName evidence="2">Uncharacterized protein</fullName>
    </submittedName>
</protein>
<organism evidence="2 3">
    <name type="scientific">Pristionchus pacificus</name>
    <name type="common">Parasitic nematode worm</name>
    <dbReference type="NCBI Taxonomy" id="54126"/>
    <lineage>
        <taxon>Eukaryota</taxon>
        <taxon>Metazoa</taxon>
        <taxon>Ecdysozoa</taxon>
        <taxon>Nematoda</taxon>
        <taxon>Chromadorea</taxon>
        <taxon>Rhabditida</taxon>
        <taxon>Rhabditina</taxon>
        <taxon>Diplogasteromorpha</taxon>
        <taxon>Diplogasteroidea</taxon>
        <taxon>Neodiplogasteridae</taxon>
        <taxon>Pristionchus</taxon>
    </lineage>
</organism>
<dbReference type="AlphaFoldDB" id="A0A2A6BBR9"/>